<dbReference type="GO" id="GO:0003341">
    <property type="term" value="P:cilium movement"/>
    <property type="evidence" value="ECO:0007669"/>
    <property type="project" value="TreeGrafter"/>
</dbReference>
<dbReference type="PANTHER" id="PTHR16216">
    <property type="entry name" value="DYNEIN ASSEMBLY FACTOR 5, AXONEMAL"/>
    <property type="match status" value="1"/>
</dbReference>
<dbReference type="EMBL" id="CASHTH010000453">
    <property type="protein sequence ID" value="CAI8001769.1"/>
    <property type="molecule type" value="Genomic_DNA"/>
</dbReference>
<gene>
    <name evidence="1" type="ORF">GBAR_LOCUS3260</name>
</gene>
<comment type="caution">
    <text evidence="1">The sequence shown here is derived from an EMBL/GenBank/DDBJ whole genome shotgun (WGS) entry which is preliminary data.</text>
</comment>
<dbReference type="InterPro" id="IPR052623">
    <property type="entry name" value="DAAF5"/>
</dbReference>
<dbReference type="GO" id="GO:0045505">
    <property type="term" value="F:dynein intermediate chain binding"/>
    <property type="evidence" value="ECO:0007669"/>
    <property type="project" value="TreeGrafter"/>
</dbReference>
<name>A0AA35R2M7_GEOBA</name>
<protein>
    <submittedName>
        <fullName evidence="1">Dynein assembly factor 5, axonemal</fullName>
    </submittedName>
</protein>
<proteinExistence type="predicted"/>
<dbReference type="GO" id="GO:0005737">
    <property type="term" value="C:cytoplasm"/>
    <property type="evidence" value="ECO:0007669"/>
    <property type="project" value="TreeGrafter"/>
</dbReference>
<dbReference type="PANTHER" id="PTHR16216:SF2">
    <property type="entry name" value="DYNEIN AXONEMAL ASSEMBLY FACTOR 5"/>
    <property type="match status" value="1"/>
</dbReference>
<evidence type="ECO:0000313" key="2">
    <source>
        <dbReference type="Proteomes" id="UP001174909"/>
    </source>
</evidence>
<accession>A0AA35R2M7</accession>
<keyword evidence="2" id="KW-1185">Reference proteome</keyword>
<dbReference type="Proteomes" id="UP001174909">
    <property type="component" value="Unassembled WGS sequence"/>
</dbReference>
<sequence length="86" mass="10167">MFCSAFPEDYNKDLYKAHTEDLYKGLLVHLDDPSSLIQDAVLVVLKEASHLNPDLLRRQVEDVKQKHREQRSCLYCDELLEFMRQN</sequence>
<dbReference type="GO" id="GO:0036158">
    <property type="term" value="P:outer dynein arm assembly"/>
    <property type="evidence" value="ECO:0007669"/>
    <property type="project" value="TreeGrafter"/>
</dbReference>
<evidence type="ECO:0000313" key="1">
    <source>
        <dbReference type="EMBL" id="CAI8001769.1"/>
    </source>
</evidence>
<organism evidence="1 2">
    <name type="scientific">Geodia barretti</name>
    <name type="common">Barrett's horny sponge</name>
    <dbReference type="NCBI Taxonomy" id="519541"/>
    <lineage>
        <taxon>Eukaryota</taxon>
        <taxon>Metazoa</taxon>
        <taxon>Porifera</taxon>
        <taxon>Demospongiae</taxon>
        <taxon>Heteroscleromorpha</taxon>
        <taxon>Tetractinellida</taxon>
        <taxon>Astrophorina</taxon>
        <taxon>Geodiidae</taxon>
        <taxon>Geodia</taxon>
    </lineage>
</organism>
<dbReference type="GO" id="GO:0036159">
    <property type="term" value="P:inner dynein arm assembly"/>
    <property type="evidence" value="ECO:0007669"/>
    <property type="project" value="TreeGrafter"/>
</dbReference>
<reference evidence="1" key="1">
    <citation type="submission" date="2023-03" db="EMBL/GenBank/DDBJ databases">
        <authorList>
            <person name="Steffen K."/>
            <person name="Cardenas P."/>
        </authorList>
    </citation>
    <scope>NUCLEOTIDE SEQUENCE</scope>
</reference>
<dbReference type="AlphaFoldDB" id="A0AA35R2M7"/>